<evidence type="ECO:0000313" key="2">
    <source>
        <dbReference type="Proteomes" id="UP000775129"/>
    </source>
</evidence>
<evidence type="ECO:0000313" key="1">
    <source>
        <dbReference type="EMBL" id="HJF49084.1"/>
    </source>
</evidence>
<organism evidence="1 2">
    <name type="scientific">Brachybacterium paraconglomeratum</name>
    <dbReference type="NCBI Taxonomy" id="173362"/>
    <lineage>
        <taxon>Bacteria</taxon>
        <taxon>Bacillati</taxon>
        <taxon>Actinomycetota</taxon>
        <taxon>Actinomycetes</taxon>
        <taxon>Micrococcales</taxon>
        <taxon>Dermabacteraceae</taxon>
        <taxon>Brachybacterium</taxon>
    </lineage>
</organism>
<dbReference type="Proteomes" id="UP000775129">
    <property type="component" value="Unassembled WGS sequence"/>
</dbReference>
<name>A0A921GMW1_9MICO</name>
<comment type="caution">
    <text evidence="1">The sequence shown here is derived from an EMBL/GenBank/DDBJ whole genome shotgun (WGS) entry which is preliminary data.</text>
</comment>
<gene>
    <name evidence="1" type="ORF">K8W24_04690</name>
</gene>
<reference evidence="1" key="2">
    <citation type="submission" date="2021-09" db="EMBL/GenBank/DDBJ databases">
        <authorList>
            <person name="Gilroy R."/>
        </authorList>
    </citation>
    <scope>NUCLEOTIDE SEQUENCE</scope>
    <source>
        <strain evidence="1">1647</strain>
    </source>
</reference>
<protein>
    <submittedName>
        <fullName evidence="1">Uncharacterized protein</fullName>
    </submittedName>
</protein>
<proteinExistence type="predicted"/>
<sequence length="74" mass="8264">MDFIDTAVRIITDGGELVSYTEYDDCDRAWTAFIDATTQLRDGEIAQLIEDDLIAAEHNPEFHGPAAHDVAYYA</sequence>
<dbReference type="AlphaFoldDB" id="A0A921GMW1"/>
<reference evidence="1" key="1">
    <citation type="journal article" date="2021" name="PeerJ">
        <title>Extensive microbial diversity within the chicken gut microbiome revealed by metagenomics and culture.</title>
        <authorList>
            <person name="Gilroy R."/>
            <person name="Ravi A."/>
            <person name="Getino M."/>
            <person name="Pursley I."/>
            <person name="Horton D.L."/>
            <person name="Alikhan N.F."/>
            <person name="Baker D."/>
            <person name="Gharbi K."/>
            <person name="Hall N."/>
            <person name="Watson M."/>
            <person name="Adriaenssens E.M."/>
            <person name="Foster-Nyarko E."/>
            <person name="Jarju S."/>
            <person name="Secka A."/>
            <person name="Antonio M."/>
            <person name="Oren A."/>
            <person name="Chaudhuri R.R."/>
            <person name="La Ragione R."/>
            <person name="Hildebrand F."/>
            <person name="Pallen M.J."/>
        </authorList>
    </citation>
    <scope>NUCLEOTIDE SEQUENCE</scope>
    <source>
        <strain evidence="1">1647</strain>
    </source>
</reference>
<dbReference type="EMBL" id="DYWO01000145">
    <property type="protein sequence ID" value="HJF49084.1"/>
    <property type="molecule type" value="Genomic_DNA"/>
</dbReference>
<accession>A0A921GMW1</accession>